<dbReference type="SFLD" id="SFLDG01138">
    <property type="entry name" value="C1.6.2:_Deoxy-d-mannose-octulo"/>
    <property type="match status" value="1"/>
</dbReference>
<organism evidence="8 9">
    <name type="scientific">Gemmatimonas phototrophica</name>
    <dbReference type="NCBI Taxonomy" id="1379270"/>
    <lineage>
        <taxon>Bacteria</taxon>
        <taxon>Pseudomonadati</taxon>
        <taxon>Gemmatimonadota</taxon>
        <taxon>Gemmatimonadia</taxon>
        <taxon>Gemmatimonadales</taxon>
        <taxon>Gemmatimonadaceae</taxon>
        <taxon>Gemmatimonas</taxon>
    </lineage>
</organism>
<evidence type="ECO:0000256" key="3">
    <source>
        <dbReference type="ARBA" id="ARBA00011881"/>
    </source>
</evidence>
<dbReference type="OrthoDB" id="9805604at2"/>
<name>A0A143BK50_9BACT</name>
<proteinExistence type="inferred from homology"/>
<dbReference type="Gene3D" id="3.40.50.1000">
    <property type="entry name" value="HAD superfamily/HAD-like"/>
    <property type="match status" value="1"/>
</dbReference>
<dbReference type="Proteomes" id="UP000076404">
    <property type="component" value="Chromosome"/>
</dbReference>
<dbReference type="InterPro" id="IPR036412">
    <property type="entry name" value="HAD-like_sf"/>
</dbReference>
<keyword evidence="4 7" id="KW-0479">Metal-binding</keyword>
<comment type="similarity">
    <text evidence="2">Belongs to the KdsC family.</text>
</comment>
<dbReference type="PANTHER" id="PTHR21485">
    <property type="entry name" value="HAD SUPERFAMILY MEMBERS CMAS AND KDSC"/>
    <property type="match status" value="1"/>
</dbReference>
<dbReference type="SFLD" id="SFLDG01136">
    <property type="entry name" value="C1.6:_Phosphoserine_Phosphatas"/>
    <property type="match status" value="1"/>
</dbReference>
<dbReference type="PANTHER" id="PTHR21485:SF3">
    <property type="entry name" value="N-ACYLNEURAMINATE CYTIDYLYLTRANSFERASE"/>
    <property type="match status" value="1"/>
</dbReference>
<feature type="binding site" evidence="7">
    <location>
        <position position="132"/>
    </location>
    <ligand>
        <name>Mg(2+)</name>
        <dbReference type="ChEBI" id="CHEBI:18420"/>
    </ligand>
</feature>
<evidence type="ECO:0000256" key="4">
    <source>
        <dbReference type="ARBA" id="ARBA00022723"/>
    </source>
</evidence>
<dbReference type="RefSeq" id="WP_053334541.1">
    <property type="nucleotide sequence ID" value="NZ_CP011454.1"/>
</dbReference>
<protein>
    <recommendedName>
        <fullName evidence="10">3-deoxy-D-manno-octulosonate 8-phosphate phosphatase</fullName>
    </recommendedName>
</protein>
<evidence type="ECO:0000313" key="8">
    <source>
        <dbReference type="EMBL" id="AMW04911.1"/>
    </source>
</evidence>
<dbReference type="InterPro" id="IPR023214">
    <property type="entry name" value="HAD_sf"/>
</dbReference>
<comment type="subunit">
    <text evidence="3">Homotetramer.</text>
</comment>
<dbReference type="InterPro" id="IPR010023">
    <property type="entry name" value="KdsC_fam"/>
</dbReference>
<dbReference type="Pfam" id="PF08282">
    <property type="entry name" value="Hydrolase_3"/>
    <property type="match status" value="1"/>
</dbReference>
<dbReference type="SFLD" id="SFLDS00003">
    <property type="entry name" value="Haloacid_Dehalogenase"/>
    <property type="match status" value="1"/>
</dbReference>
<dbReference type="NCBIfam" id="TIGR01670">
    <property type="entry name" value="KdsC-phosphatas"/>
    <property type="match status" value="1"/>
</dbReference>
<feature type="binding site" evidence="7">
    <location>
        <position position="31"/>
    </location>
    <ligand>
        <name>Mg(2+)</name>
        <dbReference type="ChEBI" id="CHEBI:18420"/>
    </ligand>
</feature>
<reference evidence="8 9" key="1">
    <citation type="journal article" date="2014" name="Proc. Natl. Acad. Sci. U.S.A.">
        <title>Functional type 2 photosynthetic reaction centers found in the rare bacterial phylum Gemmatimonadetes.</title>
        <authorList>
            <person name="Zeng Y."/>
            <person name="Feng F."/>
            <person name="Medova H."/>
            <person name="Dean J."/>
            <person name="Koblizek M."/>
        </authorList>
    </citation>
    <scope>NUCLEOTIDE SEQUENCE [LARGE SCALE GENOMIC DNA]</scope>
    <source>
        <strain evidence="8 9">AP64</strain>
    </source>
</reference>
<dbReference type="InterPro" id="IPR050793">
    <property type="entry name" value="CMP-NeuNAc_synthase"/>
</dbReference>
<keyword evidence="9" id="KW-1185">Reference proteome</keyword>
<evidence type="ECO:0000256" key="7">
    <source>
        <dbReference type="PIRSR" id="PIRSR006118-2"/>
    </source>
</evidence>
<dbReference type="KEGG" id="gph:GEMMAAP_08815"/>
<dbReference type="GO" id="GO:0016788">
    <property type="term" value="F:hydrolase activity, acting on ester bonds"/>
    <property type="evidence" value="ECO:0007669"/>
    <property type="project" value="InterPro"/>
</dbReference>
<sequence>MSSGEGLPPLLIHPARLDVALAKRIKLVGFDVDGVLTDGGLYLGSASRDGAHVPFELKRYDVQDGLGMAMLRDCGLKVAIITGRVSESVAMRARELRVDACIQDPQARKLPALRRLCTDLGVELDEVAFVGDDLPDVAVLRAVGLPVAVGNSTPEAARAAHLRLNARGGYGAVREFAEALLYARGEWTDAVERYVKSRSGDAHEGSEVPQ</sequence>
<keyword evidence="6 7" id="KW-0460">Magnesium</keyword>
<dbReference type="STRING" id="1379270.GEMMAAP_08815"/>
<gene>
    <name evidence="8" type="ORF">GEMMAAP_08815</name>
</gene>
<accession>A0A143BK50</accession>
<feature type="binding site" evidence="7">
    <location>
        <position position="33"/>
    </location>
    <ligand>
        <name>substrate</name>
    </ligand>
</feature>
<dbReference type="GO" id="GO:0008781">
    <property type="term" value="F:N-acylneuraminate cytidylyltransferase activity"/>
    <property type="evidence" value="ECO:0007669"/>
    <property type="project" value="TreeGrafter"/>
</dbReference>
<reference evidence="8 9" key="2">
    <citation type="journal article" date="2016" name="Environ. Microbiol. Rep.">
        <title>Metagenomic evidence for the presence of phototrophic Gemmatimonadetes bacteria in diverse environments.</title>
        <authorList>
            <person name="Zeng Y."/>
            <person name="Baumbach J."/>
            <person name="Barbosa E.G."/>
            <person name="Azevedo V."/>
            <person name="Zhang C."/>
            <person name="Koblizek M."/>
        </authorList>
    </citation>
    <scope>NUCLEOTIDE SEQUENCE [LARGE SCALE GENOMIC DNA]</scope>
    <source>
        <strain evidence="8 9">AP64</strain>
    </source>
</reference>
<evidence type="ECO:0000256" key="5">
    <source>
        <dbReference type="ARBA" id="ARBA00022801"/>
    </source>
</evidence>
<evidence type="ECO:0000256" key="1">
    <source>
        <dbReference type="ARBA" id="ARBA00001946"/>
    </source>
</evidence>
<dbReference type="eggNOG" id="COG1778">
    <property type="taxonomic scope" value="Bacteria"/>
</dbReference>
<keyword evidence="5" id="KW-0378">Hydrolase</keyword>
<evidence type="ECO:0000256" key="6">
    <source>
        <dbReference type="ARBA" id="ARBA00022842"/>
    </source>
</evidence>
<evidence type="ECO:0000313" key="9">
    <source>
        <dbReference type="Proteomes" id="UP000076404"/>
    </source>
</evidence>
<evidence type="ECO:0000256" key="2">
    <source>
        <dbReference type="ARBA" id="ARBA00005893"/>
    </source>
</evidence>
<dbReference type="EMBL" id="CP011454">
    <property type="protein sequence ID" value="AMW04911.1"/>
    <property type="molecule type" value="Genomic_DNA"/>
</dbReference>
<dbReference type="AlphaFoldDB" id="A0A143BK50"/>
<evidence type="ECO:0008006" key="10">
    <source>
        <dbReference type="Google" id="ProtNLM"/>
    </source>
</evidence>
<comment type="cofactor">
    <cofactor evidence="1 7">
        <name>Mg(2+)</name>
        <dbReference type="ChEBI" id="CHEBI:18420"/>
    </cofactor>
</comment>
<dbReference type="PIRSF" id="PIRSF006118">
    <property type="entry name" value="KDO8-P_Ptase"/>
    <property type="match status" value="1"/>
</dbReference>
<dbReference type="GO" id="GO:0046872">
    <property type="term" value="F:metal ion binding"/>
    <property type="evidence" value="ECO:0007669"/>
    <property type="project" value="UniProtKB-KW"/>
</dbReference>
<dbReference type="SUPFAM" id="SSF56784">
    <property type="entry name" value="HAD-like"/>
    <property type="match status" value="1"/>
</dbReference>